<evidence type="ECO:0000313" key="2">
    <source>
        <dbReference type="EMBL" id="MFD2565628.1"/>
    </source>
</evidence>
<dbReference type="Gene3D" id="3.40.50.1980">
    <property type="entry name" value="Nitrogenase molybdenum iron protein domain"/>
    <property type="match status" value="2"/>
</dbReference>
<dbReference type="PANTHER" id="PTHR30535:SF34">
    <property type="entry name" value="MOLYBDATE-BINDING PROTEIN MOLA"/>
    <property type="match status" value="1"/>
</dbReference>
<organism evidence="2 3">
    <name type="scientific">Aquimarina rubra</name>
    <dbReference type="NCBI Taxonomy" id="1920033"/>
    <lineage>
        <taxon>Bacteria</taxon>
        <taxon>Pseudomonadati</taxon>
        <taxon>Bacteroidota</taxon>
        <taxon>Flavobacteriia</taxon>
        <taxon>Flavobacteriales</taxon>
        <taxon>Flavobacteriaceae</taxon>
        <taxon>Aquimarina</taxon>
    </lineage>
</organism>
<dbReference type="InterPro" id="IPR050902">
    <property type="entry name" value="ABC_Transporter_SBP"/>
</dbReference>
<reference evidence="3" key="1">
    <citation type="journal article" date="2019" name="Int. J. Syst. Evol. Microbiol.">
        <title>The Global Catalogue of Microorganisms (GCM) 10K type strain sequencing project: providing services to taxonomists for standard genome sequencing and annotation.</title>
        <authorList>
            <consortium name="The Broad Institute Genomics Platform"/>
            <consortium name="The Broad Institute Genome Sequencing Center for Infectious Disease"/>
            <person name="Wu L."/>
            <person name="Ma J."/>
        </authorList>
    </citation>
    <scope>NUCLEOTIDE SEQUENCE [LARGE SCALE GENOMIC DNA]</scope>
    <source>
        <strain evidence="3">KCTC 52274</strain>
    </source>
</reference>
<evidence type="ECO:0000313" key="3">
    <source>
        <dbReference type="Proteomes" id="UP001597319"/>
    </source>
</evidence>
<gene>
    <name evidence="2" type="ORF">ACFSR1_23335</name>
</gene>
<dbReference type="EMBL" id="JBHULE010000037">
    <property type="protein sequence ID" value="MFD2565628.1"/>
    <property type="molecule type" value="Genomic_DNA"/>
</dbReference>
<dbReference type="InterPro" id="IPR002491">
    <property type="entry name" value="ABC_transptr_periplasmic_BD"/>
</dbReference>
<sequence>MRSIIILYLLFSLGFISCKKNKQVTETIKTPILVDQKIEFATGFSIQNHKGYKKINVNAPWPDAKNIFTYILYPKGSKRPNLTTNANTRFIQIPIDKTVLTSTTEIPILEYLQLEKKLVGFPNTDYISSEKTRSLVDNGLVKDLGSERSMNTELVLELSPELIFGFSATGDTRAYDLIEKTGIPVVMNGSWMEQHPLGRAEWIKFVAAFFNKEQEASTIFEKIKEDYTKAALLAKSASQRPTVLAGGMFKDIWHVPGGESFVARILKDANTEYLWADTKKTGSIALSFETVLEKAQNAKLWIGSGSSKSLEELKEKNNRYTFFEAFKNKTVYSSTLKTGAKGGLVYYELGPMRPDLILKDIIQIAHPELLRDYKPYFFEKLN</sequence>
<dbReference type="PROSITE" id="PS51257">
    <property type="entry name" value="PROKAR_LIPOPROTEIN"/>
    <property type="match status" value="1"/>
</dbReference>
<dbReference type="SUPFAM" id="SSF53807">
    <property type="entry name" value="Helical backbone' metal receptor"/>
    <property type="match status" value="1"/>
</dbReference>
<dbReference type="Pfam" id="PF01497">
    <property type="entry name" value="Peripla_BP_2"/>
    <property type="match status" value="1"/>
</dbReference>
<accession>A0ABW5LL83</accession>
<dbReference type="PANTHER" id="PTHR30535">
    <property type="entry name" value="VITAMIN B12-BINDING PROTEIN"/>
    <property type="match status" value="1"/>
</dbReference>
<dbReference type="Proteomes" id="UP001597319">
    <property type="component" value="Unassembled WGS sequence"/>
</dbReference>
<dbReference type="RefSeq" id="WP_378295450.1">
    <property type="nucleotide sequence ID" value="NZ_JBHULE010000037.1"/>
</dbReference>
<evidence type="ECO:0000259" key="1">
    <source>
        <dbReference type="PROSITE" id="PS50983"/>
    </source>
</evidence>
<keyword evidence="3" id="KW-1185">Reference proteome</keyword>
<dbReference type="PROSITE" id="PS50983">
    <property type="entry name" value="FE_B12_PBP"/>
    <property type="match status" value="1"/>
</dbReference>
<comment type="caution">
    <text evidence="2">The sequence shown here is derived from an EMBL/GenBank/DDBJ whole genome shotgun (WGS) entry which is preliminary data.</text>
</comment>
<name>A0ABW5LL83_9FLAO</name>
<feature type="domain" description="Fe/B12 periplasmic-binding" evidence="1">
    <location>
        <begin position="97"/>
        <end position="369"/>
    </location>
</feature>
<proteinExistence type="predicted"/>
<protein>
    <submittedName>
        <fullName evidence="2">ABC transporter substrate-binding protein</fullName>
    </submittedName>
</protein>